<dbReference type="InterPro" id="IPR014893">
    <property type="entry name" value="Ku_PK_bind"/>
</dbReference>
<proteinExistence type="predicted"/>
<dbReference type="Proteomes" id="UP000278807">
    <property type="component" value="Unassembled WGS sequence"/>
</dbReference>
<name>A0A0R3TLV7_RODNA</name>
<dbReference type="WBParaSite" id="HNAJ_0000825501-mRNA-1">
    <property type="protein sequence ID" value="HNAJ_0000825501-mRNA-1"/>
    <property type="gene ID" value="HNAJ_0000825501"/>
</dbReference>
<gene>
    <name evidence="2" type="ORF">HNAJ_LOCUS8251</name>
</gene>
<dbReference type="OrthoDB" id="30826at2759"/>
<dbReference type="EMBL" id="UZAE01012237">
    <property type="protein sequence ID" value="VDO04135.1"/>
    <property type="molecule type" value="Genomic_DNA"/>
</dbReference>
<dbReference type="InterPro" id="IPR036494">
    <property type="entry name" value="Ku_C_sf"/>
</dbReference>
<evidence type="ECO:0000313" key="3">
    <source>
        <dbReference type="Proteomes" id="UP000278807"/>
    </source>
</evidence>
<feature type="domain" description="Ku C-terminal" evidence="1">
    <location>
        <begin position="156"/>
        <end position="277"/>
    </location>
</feature>
<evidence type="ECO:0000313" key="4">
    <source>
        <dbReference type="WBParaSite" id="HNAJ_0000825501-mRNA-1"/>
    </source>
</evidence>
<dbReference type="SUPFAM" id="SSF101420">
    <property type="entry name" value="C-terminal domain of Ku80"/>
    <property type="match status" value="1"/>
</dbReference>
<protein>
    <submittedName>
        <fullName evidence="4">Ku_PK_bind domain-containing protein</fullName>
    </submittedName>
</protein>
<evidence type="ECO:0000259" key="1">
    <source>
        <dbReference type="Pfam" id="PF08785"/>
    </source>
</evidence>
<organism evidence="4">
    <name type="scientific">Rodentolepis nana</name>
    <name type="common">Dwarf tapeworm</name>
    <name type="synonym">Hymenolepis nana</name>
    <dbReference type="NCBI Taxonomy" id="102285"/>
    <lineage>
        <taxon>Eukaryota</taxon>
        <taxon>Metazoa</taxon>
        <taxon>Spiralia</taxon>
        <taxon>Lophotrochozoa</taxon>
        <taxon>Platyhelminthes</taxon>
        <taxon>Cestoda</taxon>
        <taxon>Eucestoda</taxon>
        <taxon>Cyclophyllidea</taxon>
        <taxon>Hymenolepididae</taxon>
        <taxon>Rodentolepis</taxon>
    </lineage>
</organism>
<dbReference type="Gene3D" id="1.25.40.240">
    <property type="entry name" value="Ku, C-terminal domain"/>
    <property type="match status" value="1"/>
</dbReference>
<sequence>MSSGMSLDLERVCNPWLHRFFTLLCERGLGKDLSAQTDSTTNDWPSLNPDDLPGLSGVLSRVEDELSSGMESTLNQVLKELNRVMPEIVPTADTAAVLQVKRANGEEDEKAANKKRRRIMAADLFGIKVEDDGFDGTKSQMEATKVPSNLQIGSIDPVRDFKQMLKAGLVNKACSEMEAHILRLINDPLTPELLRPRAIQCLRSYRDTGLNSGTSIEVPNSYNAFLIKWRRELESTQTSSNQLAFWNDVISTDTSLVPISCDDLLGMTMTPGEAKSLIHDPLKRLEDPGDKPDIAQPMACTDDLVREPLNNRVWALACF</sequence>
<evidence type="ECO:0000313" key="2">
    <source>
        <dbReference type="EMBL" id="VDO04135.1"/>
    </source>
</evidence>
<reference evidence="4" key="1">
    <citation type="submission" date="2017-02" db="UniProtKB">
        <authorList>
            <consortium name="WormBaseParasite"/>
        </authorList>
    </citation>
    <scope>IDENTIFICATION</scope>
</reference>
<reference evidence="2 3" key="2">
    <citation type="submission" date="2018-11" db="EMBL/GenBank/DDBJ databases">
        <authorList>
            <consortium name="Pathogen Informatics"/>
        </authorList>
    </citation>
    <scope>NUCLEOTIDE SEQUENCE [LARGE SCALE GENOMIC DNA]</scope>
</reference>
<accession>A0A0R3TLV7</accession>
<dbReference type="AlphaFoldDB" id="A0A0R3TLV7"/>
<keyword evidence="3" id="KW-1185">Reference proteome</keyword>
<dbReference type="Pfam" id="PF08785">
    <property type="entry name" value="Ku_PK_bind"/>
    <property type="match status" value="1"/>
</dbReference>
<dbReference type="STRING" id="102285.A0A0R3TLV7"/>